<evidence type="ECO:0000313" key="2">
    <source>
        <dbReference type="EMBL" id="KAG6457505.1"/>
    </source>
</evidence>
<evidence type="ECO:0000313" key="3">
    <source>
        <dbReference type="Proteomes" id="UP000791440"/>
    </source>
</evidence>
<accession>A0A922CS59</accession>
<feature type="compositionally biased region" description="Basic residues" evidence="1">
    <location>
        <begin position="1"/>
        <end position="10"/>
    </location>
</feature>
<dbReference type="EMBL" id="JH668550">
    <property type="protein sequence ID" value="KAG6457505.1"/>
    <property type="molecule type" value="Genomic_DNA"/>
</dbReference>
<dbReference type="Proteomes" id="UP000791440">
    <property type="component" value="Unassembled WGS sequence"/>
</dbReference>
<feature type="compositionally biased region" description="Basic residues" evidence="1">
    <location>
        <begin position="70"/>
        <end position="90"/>
    </location>
</feature>
<reference evidence="2" key="1">
    <citation type="journal article" date="2016" name="Insect Biochem. Mol. Biol.">
        <title>Multifaceted biological insights from a draft genome sequence of the tobacco hornworm moth, Manduca sexta.</title>
        <authorList>
            <person name="Kanost M.R."/>
            <person name="Arrese E.L."/>
            <person name="Cao X."/>
            <person name="Chen Y.R."/>
            <person name="Chellapilla S."/>
            <person name="Goldsmith M.R."/>
            <person name="Grosse-Wilde E."/>
            <person name="Heckel D.G."/>
            <person name="Herndon N."/>
            <person name="Jiang H."/>
            <person name="Papanicolaou A."/>
            <person name="Qu J."/>
            <person name="Soulages J.L."/>
            <person name="Vogel H."/>
            <person name="Walters J."/>
            <person name="Waterhouse R.M."/>
            <person name="Ahn S.J."/>
            <person name="Almeida F.C."/>
            <person name="An C."/>
            <person name="Aqrawi P."/>
            <person name="Bretschneider A."/>
            <person name="Bryant W.B."/>
            <person name="Bucks S."/>
            <person name="Chao H."/>
            <person name="Chevignon G."/>
            <person name="Christen J.M."/>
            <person name="Clarke D.F."/>
            <person name="Dittmer N.T."/>
            <person name="Ferguson L.C.F."/>
            <person name="Garavelou S."/>
            <person name="Gordon K.H.J."/>
            <person name="Gunaratna R.T."/>
            <person name="Han Y."/>
            <person name="Hauser F."/>
            <person name="He Y."/>
            <person name="Heidel-Fischer H."/>
            <person name="Hirsh A."/>
            <person name="Hu Y."/>
            <person name="Jiang H."/>
            <person name="Kalra D."/>
            <person name="Klinner C."/>
            <person name="Konig C."/>
            <person name="Kovar C."/>
            <person name="Kroll A.R."/>
            <person name="Kuwar S.S."/>
            <person name="Lee S.L."/>
            <person name="Lehman R."/>
            <person name="Li K."/>
            <person name="Li Z."/>
            <person name="Liang H."/>
            <person name="Lovelace S."/>
            <person name="Lu Z."/>
            <person name="Mansfield J.H."/>
            <person name="McCulloch K.J."/>
            <person name="Mathew T."/>
            <person name="Morton B."/>
            <person name="Muzny D.M."/>
            <person name="Neunemann D."/>
            <person name="Ongeri F."/>
            <person name="Pauchet Y."/>
            <person name="Pu L.L."/>
            <person name="Pyrousis I."/>
            <person name="Rao X.J."/>
            <person name="Redding A."/>
            <person name="Roesel C."/>
            <person name="Sanchez-Gracia A."/>
            <person name="Schaack S."/>
            <person name="Shukla A."/>
            <person name="Tetreau G."/>
            <person name="Wang Y."/>
            <person name="Xiong G.H."/>
            <person name="Traut W."/>
            <person name="Walsh T.K."/>
            <person name="Worley K.C."/>
            <person name="Wu D."/>
            <person name="Wu W."/>
            <person name="Wu Y.Q."/>
            <person name="Zhang X."/>
            <person name="Zou Z."/>
            <person name="Zucker H."/>
            <person name="Briscoe A.D."/>
            <person name="Burmester T."/>
            <person name="Clem R.J."/>
            <person name="Feyereisen R."/>
            <person name="Grimmelikhuijzen C.J.P."/>
            <person name="Hamodrakas S.J."/>
            <person name="Hansson B.S."/>
            <person name="Huguet E."/>
            <person name="Jermiin L.S."/>
            <person name="Lan Q."/>
            <person name="Lehman H.K."/>
            <person name="Lorenzen M."/>
            <person name="Merzendorfer H."/>
            <person name="Michalopoulos I."/>
            <person name="Morton D.B."/>
            <person name="Muthukrishnan S."/>
            <person name="Oakeshott J.G."/>
            <person name="Palmer W."/>
            <person name="Park Y."/>
            <person name="Passarelli A.L."/>
            <person name="Rozas J."/>
            <person name="Schwartz L.M."/>
            <person name="Smith W."/>
            <person name="Southgate A."/>
            <person name="Vilcinskas A."/>
            <person name="Vogt R."/>
            <person name="Wang P."/>
            <person name="Werren J."/>
            <person name="Yu X.Q."/>
            <person name="Zhou J.J."/>
            <person name="Brown S.J."/>
            <person name="Scherer S.E."/>
            <person name="Richards S."/>
            <person name="Blissard G.W."/>
        </authorList>
    </citation>
    <scope>NUCLEOTIDE SEQUENCE</scope>
</reference>
<sequence>MSKEAKRKNKDKGITEEQNETEGKTETGEGKSDDATEPNKICTRASNNKGEGFYKFENMMLRNVKLHTDVKKRKVKKQIGKRTKSRRSQK</sequence>
<reference evidence="2" key="2">
    <citation type="submission" date="2020-12" db="EMBL/GenBank/DDBJ databases">
        <authorList>
            <person name="Kanost M."/>
        </authorList>
    </citation>
    <scope>NUCLEOTIDE SEQUENCE</scope>
</reference>
<name>A0A922CS59_MANSE</name>
<feature type="region of interest" description="Disordered" evidence="1">
    <location>
        <begin position="1"/>
        <end position="49"/>
    </location>
</feature>
<proteinExistence type="predicted"/>
<feature type="region of interest" description="Disordered" evidence="1">
    <location>
        <begin position="65"/>
        <end position="90"/>
    </location>
</feature>
<comment type="caution">
    <text evidence="2">The sequence shown here is derived from an EMBL/GenBank/DDBJ whole genome shotgun (WGS) entry which is preliminary data.</text>
</comment>
<organism evidence="2 3">
    <name type="scientific">Manduca sexta</name>
    <name type="common">Tobacco hawkmoth</name>
    <name type="synonym">Tobacco hornworm</name>
    <dbReference type="NCBI Taxonomy" id="7130"/>
    <lineage>
        <taxon>Eukaryota</taxon>
        <taxon>Metazoa</taxon>
        <taxon>Ecdysozoa</taxon>
        <taxon>Arthropoda</taxon>
        <taxon>Hexapoda</taxon>
        <taxon>Insecta</taxon>
        <taxon>Pterygota</taxon>
        <taxon>Neoptera</taxon>
        <taxon>Endopterygota</taxon>
        <taxon>Lepidoptera</taxon>
        <taxon>Glossata</taxon>
        <taxon>Ditrysia</taxon>
        <taxon>Bombycoidea</taxon>
        <taxon>Sphingidae</taxon>
        <taxon>Sphinginae</taxon>
        <taxon>Sphingini</taxon>
        <taxon>Manduca</taxon>
    </lineage>
</organism>
<gene>
    <name evidence="2" type="ORF">O3G_MSEX010351</name>
</gene>
<keyword evidence="3" id="KW-1185">Reference proteome</keyword>
<protein>
    <submittedName>
        <fullName evidence="2">Uncharacterized protein</fullName>
    </submittedName>
</protein>
<feature type="compositionally biased region" description="Basic and acidic residues" evidence="1">
    <location>
        <begin position="11"/>
        <end position="34"/>
    </location>
</feature>
<dbReference type="AlphaFoldDB" id="A0A922CS59"/>
<evidence type="ECO:0000256" key="1">
    <source>
        <dbReference type="SAM" id="MobiDB-lite"/>
    </source>
</evidence>